<dbReference type="Proteomes" id="UP001159179">
    <property type="component" value="Unassembled WGS sequence"/>
</dbReference>
<evidence type="ECO:0000313" key="2">
    <source>
        <dbReference type="Proteomes" id="UP001159179"/>
    </source>
</evidence>
<name>A0AAW6SVU6_9BACI</name>
<organism evidence="1 2">
    <name type="scientific">Heyndrickxia oleronia</name>
    <dbReference type="NCBI Taxonomy" id="38875"/>
    <lineage>
        <taxon>Bacteria</taxon>
        <taxon>Bacillati</taxon>
        <taxon>Bacillota</taxon>
        <taxon>Bacilli</taxon>
        <taxon>Bacillales</taxon>
        <taxon>Bacillaceae</taxon>
        <taxon>Heyndrickxia</taxon>
    </lineage>
</organism>
<comment type="caution">
    <text evidence="1">The sequence shown here is derived from an EMBL/GenBank/DDBJ whole genome shotgun (WGS) entry which is preliminary data.</text>
</comment>
<protein>
    <submittedName>
        <fullName evidence="1">Uncharacterized protein</fullName>
    </submittedName>
</protein>
<proteinExistence type="predicted"/>
<gene>
    <name evidence="1" type="ORF">P5X88_11105</name>
</gene>
<dbReference type="EMBL" id="JAROYP010000005">
    <property type="protein sequence ID" value="MDH5161490.1"/>
    <property type="molecule type" value="Genomic_DNA"/>
</dbReference>
<evidence type="ECO:0000313" key="1">
    <source>
        <dbReference type="EMBL" id="MDH5161490.1"/>
    </source>
</evidence>
<sequence length="104" mass="12014">MEQTLLDLSKHAVSDKSLETLKEVMYQQDDFGIKKYGVALDHSHKYDWLKMLQEELADGLKYLQCEMERKDYVISLLKAGLRSDEPKTFIEVALELLTMEGTGK</sequence>
<dbReference type="RefSeq" id="WP_280616699.1">
    <property type="nucleotide sequence ID" value="NZ_JAROYP010000005.1"/>
</dbReference>
<reference evidence="1" key="1">
    <citation type="submission" date="2023-03" db="EMBL/GenBank/DDBJ databases">
        <title>Bacterial isolates from washroom surfaces on a university campus.</title>
        <authorList>
            <person name="Holman D.B."/>
            <person name="Gzyl K.E."/>
            <person name="Taheri A.E."/>
        </authorList>
    </citation>
    <scope>NUCLEOTIDE SEQUENCE</scope>
    <source>
        <strain evidence="1">RD03</strain>
    </source>
</reference>
<accession>A0AAW6SVU6</accession>
<dbReference type="AlphaFoldDB" id="A0AAW6SVU6"/>